<evidence type="ECO:0000313" key="2">
    <source>
        <dbReference type="Proteomes" id="UP001287282"/>
    </source>
</evidence>
<dbReference type="Proteomes" id="UP001287282">
    <property type="component" value="Unassembled WGS sequence"/>
</dbReference>
<name>A0ABU3XAQ8_9BACI</name>
<comment type="caution">
    <text evidence="1">The sequence shown here is derived from an EMBL/GenBank/DDBJ whole genome shotgun (WGS) entry which is preliminary data.</text>
</comment>
<protein>
    <submittedName>
        <fullName evidence="1">Uncharacterized protein</fullName>
    </submittedName>
</protein>
<dbReference type="RefSeq" id="WP_317121611.1">
    <property type="nucleotide sequence ID" value="NZ_JAWJBA010000002.1"/>
</dbReference>
<dbReference type="EMBL" id="JAWJBA010000002">
    <property type="protein sequence ID" value="MDV2684378.1"/>
    <property type="molecule type" value="Genomic_DNA"/>
</dbReference>
<evidence type="ECO:0000313" key="1">
    <source>
        <dbReference type="EMBL" id="MDV2684378.1"/>
    </source>
</evidence>
<reference evidence="1 2" key="1">
    <citation type="submission" date="2023-10" db="EMBL/GenBank/DDBJ databases">
        <title>Screening of Alkalihalobacillus lindianensis BZ-TG-R113 and Its Alleviation of Salt Stress on Rapeseed Growth.</title>
        <authorList>
            <person name="Zhao B."/>
            <person name="Guo T."/>
        </authorList>
    </citation>
    <scope>NUCLEOTIDE SEQUENCE [LARGE SCALE GENOMIC DNA]</scope>
    <source>
        <strain evidence="1 2">BZ-TG-R113</strain>
    </source>
</reference>
<proteinExistence type="predicted"/>
<gene>
    <name evidence="1" type="ORF">RYX56_08345</name>
</gene>
<keyword evidence="2" id="KW-1185">Reference proteome</keyword>
<accession>A0ABU3XAQ8</accession>
<organism evidence="1 2">
    <name type="scientific">Alkalihalophilus lindianensis</name>
    <dbReference type="NCBI Taxonomy" id="1630542"/>
    <lineage>
        <taxon>Bacteria</taxon>
        <taxon>Bacillati</taxon>
        <taxon>Bacillota</taxon>
        <taxon>Bacilli</taxon>
        <taxon>Bacillales</taxon>
        <taxon>Bacillaceae</taxon>
        <taxon>Alkalihalophilus</taxon>
    </lineage>
</organism>
<sequence>MEKIAKRSSLCDELEEVKRIYYSLFDGNQEENHEQWLSKVDTLISDLDNRLETLEDEQLIENLTLELRSMWFEQVQRVTNQHLKSPPLASRKFLPSTRRIDFSYERNIQPLILEKEIKGYRAIGENWVEDHVLLSSGMAAISTFLQSYFGMFKPTSEKKLRMASWSDYFETRMLTDLYRSEAVEITSFAKQEDFMAQIGEIDLFYIEPVRYNWHLEVFSLDVFLQELAINGHQGLKMIVLDTTLNGDTLDMDYVLDQLHTVANVIVVQIHSILKLDQQGLEFSNGGLVSFYTDSTNPALPNAVNLADYIRKIRTVLGTGLSYQEISLLDNQLLFHKNELHQYCESIFENNALLAAGIHTDRIFKQVEHPSLTSDQPWAKAPFVVFHLREDTLINHGIVLAVVNEEVKKHKATFIYGSSFGFRHHRYEVIIPNTSTGKGLFKVAMGRRRGPTMDFILQLFQKLSTYPDVKSLLEDYPHVEPVDLTNL</sequence>